<dbReference type="OrthoDB" id="213793at2157"/>
<feature type="region of interest" description="Disordered" evidence="1">
    <location>
        <begin position="176"/>
        <end position="215"/>
    </location>
</feature>
<evidence type="ECO:0000313" key="4">
    <source>
        <dbReference type="Proteomes" id="UP000653099"/>
    </source>
</evidence>
<reference evidence="3" key="2">
    <citation type="submission" date="2020-09" db="EMBL/GenBank/DDBJ databases">
        <authorList>
            <person name="Sun Q."/>
            <person name="Ohkuma M."/>
        </authorList>
    </citation>
    <scope>NUCLEOTIDE SEQUENCE</scope>
    <source>
        <strain evidence="3">JCM 14359</strain>
    </source>
</reference>
<proteinExistence type="predicted"/>
<accession>A0A830EEY7</accession>
<keyword evidence="3" id="KW-0808">Transferase</keyword>
<dbReference type="CDD" id="cd04301">
    <property type="entry name" value="NAT_SF"/>
    <property type="match status" value="1"/>
</dbReference>
<evidence type="ECO:0000256" key="1">
    <source>
        <dbReference type="SAM" id="MobiDB-lite"/>
    </source>
</evidence>
<dbReference type="RefSeq" id="WP_188785864.1">
    <property type="nucleotide sequence ID" value="NZ_BMOC01000002.1"/>
</dbReference>
<dbReference type="Gene3D" id="3.40.630.30">
    <property type="match status" value="1"/>
</dbReference>
<sequence>MEYALLGWPPDGPTLRLDHRRFAYAGKFVMSTTGKAVVRRTAAKGEGNAEVTADTPPTAPDGVAYDTDVVAAVAFDPDRTDGRTLRFRYITVRSDLKREGLGPRLAAFVASRAGERGYDRVAIAVNNPFAYEAMYKAGFAWTGRESGLAELVLARPAGPLGDADLDPERYRAGLDRFRERDLGDPEASFLAVRTDADPPAPVAGPDGGDPTDPDA</sequence>
<keyword evidence="4" id="KW-1185">Reference proteome</keyword>
<feature type="domain" description="N-acetyltransferase" evidence="2">
    <location>
        <begin position="63"/>
        <end position="139"/>
    </location>
</feature>
<dbReference type="Pfam" id="PF00583">
    <property type="entry name" value="Acetyltransf_1"/>
    <property type="match status" value="1"/>
</dbReference>
<dbReference type="InterPro" id="IPR016181">
    <property type="entry name" value="Acyl_CoA_acyltransferase"/>
</dbReference>
<evidence type="ECO:0000313" key="3">
    <source>
        <dbReference type="EMBL" id="GGI98583.1"/>
    </source>
</evidence>
<organism evidence="3 4">
    <name type="scientific">Halobellus salinus</name>
    <dbReference type="NCBI Taxonomy" id="931585"/>
    <lineage>
        <taxon>Archaea</taxon>
        <taxon>Methanobacteriati</taxon>
        <taxon>Methanobacteriota</taxon>
        <taxon>Stenosarchaea group</taxon>
        <taxon>Halobacteria</taxon>
        <taxon>Halobacteriales</taxon>
        <taxon>Haloferacaceae</taxon>
        <taxon>Halobellus</taxon>
    </lineage>
</organism>
<evidence type="ECO:0000259" key="2">
    <source>
        <dbReference type="Pfam" id="PF00583"/>
    </source>
</evidence>
<dbReference type="InterPro" id="IPR000182">
    <property type="entry name" value="GNAT_dom"/>
</dbReference>
<dbReference type="EMBL" id="BMOC01000002">
    <property type="protein sequence ID" value="GGI98583.1"/>
    <property type="molecule type" value="Genomic_DNA"/>
</dbReference>
<dbReference type="Proteomes" id="UP000653099">
    <property type="component" value="Unassembled WGS sequence"/>
</dbReference>
<reference evidence="3" key="1">
    <citation type="journal article" date="2014" name="Int. J. Syst. Evol. Microbiol.">
        <title>Complete genome sequence of Corynebacterium casei LMG S-19264T (=DSM 44701T), isolated from a smear-ripened cheese.</title>
        <authorList>
            <consortium name="US DOE Joint Genome Institute (JGI-PGF)"/>
            <person name="Walter F."/>
            <person name="Albersmeier A."/>
            <person name="Kalinowski J."/>
            <person name="Ruckert C."/>
        </authorList>
    </citation>
    <scope>NUCLEOTIDE SEQUENCE</scope>
    <source>
        <strain evidence="3">JCM 14359</strain>
    </source>
</reference>
<comment type="caution">
    <text evidence="3">The sequence shown here is derived from an EMBL/GenBank/DDBJ whole genome shotgun (WGS) entry which is preliminary data.</text>
</comment>
<dbReference type="AlphaFoldDB" id="A0A830EEY7"/>
<gene>
    <name evidence="3" type="ORF">GCM10008995_05580</name>
</gene>
<name>A0A830EEY7_9EURY</name>
<dbReference type="GO" id="GO:0016747">
    <property type="term" value="F:acyltransferase activity, transferring groups other than amino-acyl groups"/>
    <property type="evidence" value="ECO:0007669"/>
    <property type="project" value="InterPro"/>
</dbReference>
<protein>
    <submittedName>
        <fullName evidence="3">N-acetyltransferase</fullName>
    </submittedName>
</protein>
<dbReference type="SUPFAM" id="SSF55729">
    <property type="entry name" value="Acyl-CoA N-acyltransferases (Nat)"/>
    <property type="match status" value="1"/>
</dbReference>